<reference evidence="2" key="2">
    <citation type="submission" date="2021-10" db="EMBL/GenBank/DDBJ databases">
        <title>Phylogenomics reveals ancestral predisposition of the termite-cultivated fungus Termitomyces towards a domesticated lifestyle.</title>
        <authorList>
            <person name="Auxier B."/>
            <person name="Grum-Grzhimaylo A."/>
            <person name="Cardenas M.E."/>
            <person name="Lodge J.D."/>
            <person name="Laessoe T."/>
            <person name="Pedersen O."/>
            <person name="Smith M.E."/>
            <person name="Kuyper T.W."/>
            <person name="Franco-Molano E.A."/>
            <person name="Baroni T.J."/>
            <person name="Aanen D.K."/>
        </authorList>
    </citation>
    <scope>NUCLEOTIDE SEQUENCE</scope>
    <source>
        <strain evidence="2">D49</strain>
    </source>
</reference>
<dbReference type="AlphaFoldDB" id="A0A9P7K569"/>
<dbReference type="Proteomes" id="UP000717328">
    <property type="component" value="Unassembled WGS sequence"/>
</dbReference>
<dbReference type="GO" id="GO:0019836">
    <property type="term" value="P:symbiont-mediated hemolysis of host erythrocyte"/>
    <property type="evidence" value="ECO:0007669"/>
    <property type="project" value="InterPro"/>
</dbReference>
<comment type="similarity">
    <text evidence="1">Belongs to the aegerolysin family.</text>
</comment>
<evidence type="ECO:0000256" key="1">
    <source>
        <dbReference type="ARBA" id="ARBA00010795"/>
    </source>
</evidence>
<reference evidence="2" key="1">
    <citation type="submission" date="2021-02" db="EMBL/GenBank/DDBJ databases">
        <authorList>
            <person name="Nieuwenhuis M."/>
            <person name="Van De Peppel L.J.J."/>
        </authorList>
    </citation>
    <scope>NUCLEOTIDE SEQUENCE</scope>
    <source>
        <strain evidence="2">D49</strain>
    </source>
</reference>
<organism evidence="2 3">
    <name type="scientific">Sphagnurus paluster</name>
    <dbReference type="NCBI Taxonomy" id="117069"/>
    <lineage>
        <taxon>Eukaryota</taxon>
        <taxon>Fungi</taxon>
        <taxon>Dikarya</taxon>
        <taxon>Basidiomycota</taxon>
        <taxon>Agaricomycotina</taxon>
        <taxon>Agaricomycetes</taxon>
        <taxon>Agaricomycetidae</taxon>
        <taxon>Agaricales</taxon>
        <taxon>Tricholomatineae</taxon>
        <taxon>Lyophyllaceae</taxon>
        <taxon>Sphagnurus</taxon>
    </lineage>
</organism>
<proteinExistence type="inferred from homology"/>
<dbReference type="Gene3D" id="2.60.270.50">
    <property type="match status" value="1"/>
</dbReference>
<sequence>MSDVEVLQESQWIDLDIVNNTNVALDIRSVKLSYGKFYNHGGSKSDEIPAAVVEGRVIPKGTSRYVMASCGRASSPSGTEGEFYVHIRGTTERVAFIRWNCPFYGDNFFSATTVSHASVKNTSWSRKGSLSYITVTIEGTL</sequence>
<keyword evidence="3" id="KW-1185">Reference proteome</keyword>
<dbReference type="Pfam" id="PF06355">
    <property type="entry name" value="Aegerolysin"/>
    <property type="match status" value="1"/>
</dbReference>
<accession>A0A9P7K569</accession>
<comment type="caution">
    <text evidence="2">The sequence shown here is derived from an EMBL/GenBank/DDBJ whole genome shotgun (WGS) entry which is preliminary data.</text>
</comment>
<dbReference type="OrthoDB" id="2727348at2759"/>
<protein>
    <submittedName>
        <fullName evidence="2">Uncharacterized protein</fullName>
    </submittedName>
</protein>
<name>A0A9P7K569_9AGAR</name>
<gene>
    <name evidence="2" type="ORF">H0H81_010885</name>
</gene>
<evidence type="ECO:0000313" key="3">
    <source>
        <dbReference type="Proteomes" id="UP000717328"/>
    </source>
</evidence>
<dbReference type="EMBL" id="JABCKI010006066">
    <property type="protein sequence ID" value="KAG5635551.1"/>
    <property type="molecule type" value="Genomic_DNA"/>
</dbReference>
<evidence type="ECO:0000313" key="2">
    <source>
        <dbReference type="EMBL" id="KAG5635551.1"/>
    </source>
</evidence>
<dbReference type="InterPro" id="IPR009413">
    <property type="entry name" value="Aegerolysin-typ"/>
</dbReference>